<dbReference type="GO" id="GO:0015689">
    <property type="term" value="P:molybdate ion transport"/>
    <property type="evidence" value="ECO:0007669"/>
    <property type="project" value="TreeGrafter"/>
</dbReference>
<accession>I0HFP1</accession>
<evidence type="ECO:0008006" key="3">
    <source>
        <dbReference type="Google" id="ProtNLM"/>
    </source>
</evidence>
<keyword evidence="2" id="KW-1185">Reference proteome</keyword>
<protein>
    <recommendedName>
        <fullName evidence="3">ABC transporter substrate-binding protein</fullName>
    </recommendedName>
</protein>
<dbReference type="PATRIC" id="fig|512565.3.peg.6611"/>
<dbReference type="Pfam" id="PF13531">
    <property type="entry name" value="SBP_bac_11"/>
    <property type="match status" value="1"/>
</dbReference>
<dbReference type="PANTHER" id="PTHR30632:SF0">
    <property type="entry name" value="SULFATE-BINDING PROTEIN"/>
    <property type="match status" value="1"/>
</dbReference>
<dbReference type="HOGENOM" id="CLU_2128129_0_0_11"/>
<name>I0HFP1_ACTM4</name>
<evidence type="ECO:0000313" key="2">
    <source>
        <dbReference type="Proteomes" id="UP000007882"/>
    </source>
</evidence>
<dbReference type="SUPFAM" id="SSF53850">
    <property type="entry name" value="Periplasmic binding protein-like II"/>
    <property type="match status" value="1"/>
</dbReference>
<dbReference type="GO" id="GO:0030973">
    <property type="term" value="F:molybdate ion binding"/>
    <property type="evidence" value="ECO:0007669"/>
    <property type="project" value="TreeGrafter"/>
</dbReference>
<proteinExistence type="predicted"/>
<dbReference type="Proteomes" id="UP000007882">
    <property type="component" value="Chromosome"/>
</dbReference>
<organism evidence="1 2">
    <name type="scientific">Actinoplanes missouriensis (strain ATCC 14538 / DSM 43046 / CBS 188.64 / JCM 3121 / NBRC 102363 / NCIMB 12654 / NRRL B-3342 / UNCC 431)</name>
    <dbReference type="NCBI Taxonomy" id="512565"/>
    <lineage>
        <taxon>Bacteria</taxon>
        <taxon>Bacillati</taxon>
        <taxon>Actinomycetota</taxon>
        <taxon>Actinomycetes</taxon>
        <taxon>Micromonosporales</taxon>
        <taxon>Micromonosporaceae</taxon>
        <taxon>Actinoplanes</taxon>
    </lineage>
</organism>
<dbReference type="eggNOG" id="COG0725">
    <property type="taxonomic scope" value="Bacteria"/>
</dbReference>
<dbReference type="KEGG" id="ams:AMIS_66080"/>
<dbReference type="PANTHER" id="PTHR30632">
    <property type="entry name" value="MOLYBDATE-BINDING PERIPLASMIC PROTEIN"/>
    <property type="match status" value="1"/>
</dbReference>
<dbReference type="InterPro" id="IPR050682">
    <property type="entry name" value="ModA/WtpA"/>
</dbReference>
<dbReference type="RefSeq" id="WP_014446713.1">
    <property type="nucleotide sequence ID" value="NC_017093.1"/>
</dbReference>
<reference evidence="1 2" key="1">
    <citation type="submission" date="2012-02" db="EMBL/GenBank/DDBJ databases">
        <title>Complete genome sequence of Actinoplanes missouriensis 431 (= NBRC 102363).</title>
        <authorList>
            <person name="Ohnishi Y."/>
            <person name="Ishikawa J."/>
            <person name="Sekine M."/>
            <person name="Hosoyama A."/>
            <person name="Harada T."/>
            <person name="Narita H."/>
            <person name="Hata T."/>
            <person name="Konno Y."/>
            <person name="Tutikane K."/>
            <person name="Fujita N."/>
            <person name="Horinouchi S."/>
            <person name="Hayakawa M."/>
        </authorList>
    </citation>
    <scope>NUCLEOTIDE SEQUENCE [LARGE SCALE GENOMIC DNA]</scope>
    <source>
        <strain evidence="2">ATCC 14538 / DSM 43046 / CBS 188.64 / JCM 3121 / NBRC 102363 / NCIMB 12654 / NRRL B-3342 / UNCC 431</strain>
    </source>
</reference>
<gene>
    <name evidence="1" type="ordered locus">AMIS_66080</name>
</gene>
<dbReference type="Gene3D" id="3.40.190.10">
    <property type="entry name" value="Periplasmic binding protein-like II"/>
    <property type="match status" value="1"/>
</dbReference>
<dbReference type="EMBL" id="AP012319">
    <property type="protein sequence ID" value="BAL91828.1"/>
    <property type="molecule type" value="Genomic_DNA"/>
</dbReference>
<dbReference type="AlphaFoldDB" id="I0HFP1"/>
<sequence>MLASTSLTEAFDTIREDFQARNPQVEVLMTYAGSGSLTRQAAGGEPGDVLVTDDARTLSDVAVHGKPETFAGGRLSVAVLEKSADPTNAALFVDYLHEGAAQRILTDTGVLRP</sequence>
<evidence type="ECO:0000313" key="1">
    <source>
        <dbReference type="EMBL" id="BAL91828.1"/>
    </source>
</evidence>
<dbReference type="STRING" id="512565.AMIS_66080"/>